<feature type="transmembrane region" description="Helical" evidence="6">
    <location>
        <begin position="405"/>
        <end position="426"/>
    </location>
</feature>
<evidence type="ECO:0000256" key="6">
    <source>
        <dbReference type="SAM" id="Phobius"/>
    </source>
</evidence>
<feature type="transmembrane region" description="Helical" evidence="6">
    <location>
        <begin position="368"/>
        <end position="393"/>
    </location>
</feature>
<evidence type="ECO:0000256" key="4">
    <source>
        <dbReference type="ARBA" id="ARBA00022989"/>
    </source>
</evidence>
<feature type="transmembrane region" description="Helical" evidence="6">
    <location>
        <begin position="317"/>
        <end position="340"/>
    </location>
</feature>
<comment type="subcellular location">
    <subcellularLocation>
        <location evidence="1">Cell membrane</location>
        <topology evidence="1">Multi-pass membrane protein</topology>
    </subcellularLocation>
</comment>
<dbReference type="GO" id="GO:0005886">
    <property type="term" value="C:plasma membrane"/>
    <property type="evidence" value="ECO:0007669"/>
    <property type="project" value="UniProtKB-SubCell"/>
</dbReference>
<evidence type="ECO:0000256" key="1">
    <source>
        <dbReference type="ARBA" id="ARBA00004651"/>
    </source>
</evidence>
<keyword evidence="4 6" id="KW-1133">Transmembrane helix</keyword>
<keyword evidence="2" id="KW-1003">Cell membrane</keyword>
<accession>A0A087DJP2</accession>
<dbReference type="GO" id="GO:0022857">
    <property type="term" value="F:transmembrane transporter activity"/>
    <property type="evidence" value="ECO:0007669"/>
    <property type="project" value="TreeGrafter"/>
</dbReference>
<protein>
    <submittedName>
        <fullName evidence="8">Multidrug ABC transporter substrate-binding protein</fullName>
    </submittedName>
</protein>
<evidence type="ECO:0000313" key="9">
    <source>
        <dbReference type="Proteomes" id="UP000029004"/>
    </source>
</evidence>
<keyword evidence="5 6" id="KW-0472">Membrane</keyword>
<proteinExistence type="predicted"/>
<evidence type="ECO:0000259" key="7">
    <source>
        <dbReference type="Pfam" id="PF02687"/>
    </source>
</evidence>
<dbReference type="OrthoDB" id="3227934at2"/>
<keyword evidence="9" id="KW-1185">Reference proteome</keyword>
<dbReference type="Proteomes" id="UP000029004">
    <property type="component" value="Unassembled WGS sequence"/>
</dbReference>
<dbReference type="Pfam" id="PF02687">
    <property type="entry name" value="FtsX"/>
    <property type="match status" value="1"/>
</dbReference>
<sequence>MFVLTNAWRAVSRRWAISVLTVVVTLLVSFGTIASLAIVQASDTAYGSAYDAQNPNAVLRPTAATQATMKSDDAKSTTSRYLTLTDYEPYAEKMQEQNLTFTYSLISTVPVRQSSSIKAIAGSAGTESSADKTGGEFQLRAFYDDNAVKANEFGSYHLTSGKKLTFTDTTATGALISKAVAAKNNLKVGDKFKVGDPTDTSKTYEFTVQGIYEYDDAAGSNGDGKYAKDNRDNVIYSAYATTYTMGVTKESDDPKNDWSKPDLDIVFQFSDTATYKKFVKLVTKAKLPKGYELVSPSLDEYEASIKPLGDAASRTRIVLWVVALGGCIVLAALTIARTWFGRTDEIGMALVSGVTKPRLGWQFMVETFMLTVVPAVIGLLAGGLGAGAIGAALADGNATPVTSGIVWPLVWQSIGVVVALAIVAMLRPATFPNANLFKASEISEDKA</sequence>
<evidence type="ECO:0000313" key="8">
    <source>
        <dbReference type="EMBL" id="KFI95742.1"/>
    </source>
</evidence>
<evidence type="ECO:0000256" key="5">
    <source>
        <dbReference type="ARBA" id="ARBA00023136"/>
    </source>
</evidence>
<dbReference type="PANTHER" id="PTHR30572:SF9">
    <property type="entry name" value="ABC TRANSPORTER PERMEASE PROTEIN"/>
    <property type="match status" value="1"/>
</dbReference>
<dbReference type="eggNOG" id="COG0577">
    <property type="taxonomic scope" value="Bacteria"/>
</dbReference>
<dbReference type="STRING" id="762211.BSTEL_0548"/>
<name>A0A087DJP2_9BIFI</name>
<dbReference type="InterPro" id="IPR003838">
    <property type="entry name" value="ABC3_permease_C"/>
</dbReference>
<dbReference type="RefSeq" id="WP_034529589.1">
    <property type="nucleotide sequence ID" value="NZ_JGZP01000016.1"/>
</dbReference>
<comment type="caution">
    <text evidence="8">The sequence shown here is derived from an EMBL/GenBank/DDBJ whole genome shotgun (WGS) entry which is preliminary data.</text>
</comment>
<organism evidence="8 9">
    <name type="scientific">Bifidobacterium stellenboschense</name>
    <dbReference type="NCBI Taxonomy" id="762211"/>
    <lineage>
        <taxon>Bacteria</taxon>
        <taxon>Bacillati</taxon>
        <taxon>Actinomycetota</taxon>
        <taxon>Actinomycetes</taxon>
        <taxon>Bifidobacteriales</taxon>
        <taxon>Bifidobacteriaceae</taxon>
        <taxon>Bifidobacterium</taxon>
    </lineage>
</organism>
<reference evidence="8 9" key="1">
    <citation type="submission" date="2014-03" db="EMBL/GenBank/DDBJ databases">
        <title>Genomics of Bifidobacteria.</title>
        <authorList>
            <person name="Ventura M."/>
            <person name="Milani C."/>
            <person name="Lugli G.A."/>
        </authorList>
    </citation>
    <scope>NUCLEOTIDE SEQUENCE [LARGE SCALE GENOMIC DNA]</scope>
    <source>
        <strain evidence="8 9">DSM 23968</strain>
    </source>
</reference>
<evidence type="ECO:0000256" key="2">
    <source>
        <dbReference type="ARBA" id="ARBA00022475"/>
    </source>
</evidence>
<gene>
    <name evidence="8" type="ORF">BSTEL_0548</name>
</gene>
<evidence type="ECO:0000256" key="3">
    <source>
        <dbReference type="ARBA" id="ARBA00022692"/>
    </source>
</evidence>
<dbReference type="InterPro" id="IPR050250">
    <property type="entry name" value="Macrolide_Exporter_MacB"/>
</dbReference>
<keyword evidence="3 6" id="KW-0812">Transmembrane</keyword>
<dbReference type="AlphaFoldDB" id="A0A087DJP2"/>
<dbReference type="PANTHER" id="PTHR30572">
    <property type="entry name" value="MEMBRANE COMPONENT OF TRANSPORTER-RELATED"/>
    <property type="match status" value="1"/>
</dbReference>
<feature type="domain" description="ABC3 transporter permease C-terminal" evidence="7">
    <location>
        <begin position="319"/>
        <end position="426"/>
    </location>
</feature>
<dbReference type="EMBL" id="JGZP01000016">
    <property type="protein sequence ID" value="KFI95742.1"/>
    <property type="molecule type" value="Genomic_DNA"/>
</dbReference>